<proteinExistence type="predicted"/>
<accession>A0AAJ1QWB4</accession>
<evidence type="ECO:0000313" key="2">
    <source>
        <dbReference type="EMBL" id="MDN3619068.1"/>
    </source>
</evidence>
<dbReference type="InterPro" id="IPR023213">
    <property type="entry name" value="CAT-like_dom_sf"/>
</dbReference>
<name>A0AAJ1QWB4_9FLAO</name>
<dbReference type="RefSeq" id="WP_261973649.1">
    <property type="nucleotide sequence ID" value="NZ_CP103460.1"/>
</dbReference>
<dbReference type="InterPro" id="IPR001707">
    <property type="entry name" value="Cmp_AcTrfase"/>
</dbReference>
<evidence type="ECO:0000313" key="3">
    <source>
        <dbReference type="Proteomes" id="UP001228636"/>
    </source>
</evidence>
<dbReference type="Proteomes" id="UP001228636">
    <property type="component" value="Unassembled WGS sequence"/>
</dbReference>
<protein>
    <submittedName>
        <fullName evidence="2">Chloramphenicol acetyltransferase</fullName>
    </submittedName>
</protein>
<dbReference type="EMBL" id="JAUFQH010000004">
    <property type="protein sequence ID" value="MDN3619068.1"/>
    <property type="molecule type" value="Genomic_DNA"/>
</dbReference>
<comment type="caution">
    <text evidence="2">The sequence shown here is derived from an EMBL/GenBank/DDBJ whole genome shotgun (WGS) entry which is preliminary data.</text>
</comment>
<dbReference type="Pfam" id="PF00302">
    <property type="entry name" value="CAT"/>
    <property type="match status" value="1"/>
</dbReference>
<dbReference type="AlphaFoldDB" id="A0AAJ1QWB4"/>
<dbReference type="SUPFAM" id="SSF52777">
    <property type="entry name" value="CoA-dependent acyltransferases"/>
    <property type="match status" value="1"/>
</dbReference>
<dbReference type="PIRSF" id="PIRSF000440">
    <property type="entry name" value="CAT"/>
    <property type="match status" value="1"/>
</dbReference>
<reference evidence="2 3" key="1">
    <citation type="journal article" date="2014" name="Int. J. Syst. Evol. Microbiol.">
        <title>Complete genome sequence of Corynebacterium casei LMG S-19264T (=DSM 44701T), isolated from a smear-ripened cheese.</title>
        <authorList>
            <consortium name="US DOE Joint Genome Institute (JGI-PGF)"/>
            <person name="Walter F."/>
            <person name="Albersmeier A."/>
            <person name="Kalinowski J."/>
            <person name="Ruckert C."/>
        </authorList>
    </citation>
    <scope>NUCLEOTIDE SEQUENCE [LARGE SCALE GENOMIC DNA]</scope>
    <source>
        <strain evidence="2 3">CECT 8670</strain>
    </source>
</reference>
<dbReference type="PANTHER" id="PTHR38474:SF1">
    <property type="entry name" value="SLR0299 PROTEIN"/>
    <property type="match status" value="1"/>
</dbReference>
<dbReference type="GO" id="GO:0008811">
    <property type="term" value="F:chloramphenicol O-acetyltransferase activity"/>
    <property type="evidence" value="ECO:0007669"/>
    <property type="project" value="InterPro"/>
</dbReference>
<dbReference type="SMART" id="SM01059">
    <property type="entry name" value="CAT"/>
    <property type="match status" value="1"/>
</dbReference>
<organism evidence="2 3">
    <name type="scientific">Polaribacter sejongensis</name>
    <dbReference type="NCBI Taxonomy" id="985043"/>
    <lineage>
        <taxon>Bacteria</taxon>
        <taxon>Pseudomonadati</taxon>
        <taxon>Bacteroidota</taxon>
        <taxon>Flavobacteriia</taxon>
        <taxon>Flavobacteriales</taxon>
        <taxon>Flavobacteriaceae</taxon>
    </lineage>
</organism>
<dbReference type="Gene3D" id="3.30.559.10">
    <property type="entry name" value="Chloramphenicol acetyltransferase-like domain"/>
    <property type="match status" value="1"/>
</dbReference>
<sequence>MKYLDIENWNRKQHYEHFRNLEDPFFGVTVNVDVTALYKRSKLEKKSFFAMYLHACLVALNSIENFKYRIQEDKVFICDTIHASATIAREDHTFGFSFIHYSEDLEIFNKNFLEEKERILNSTDLFPSIVSDSCIYCSALPWFTFTSQKEPVSGVKNESIPKLSFGKTYQENDRIMMPVAIAANHALVDGYHIGLFFEEYQKQLDKNT</sequence>
<dbReference type="PANTHER" id="PTHR38474">
    <property type="entry name" value="SLR0299 PROTEIN"/>
    <property type="match status" value="1"/>
</dbReference>
<feature type="active site" description="Proton acceptor" evidence="1">
    <location>
        <position position="185"/>
    </location>
</feature>
<gene>
    <name evidence="2" type="ORF">QWY81_06305</name>
</gene>
<evidence type="ECO:0000256" key="1">
    <source>
        <dbReference type="PIRSR" id="PIRSR000440-1"/>
    </source>
</evidence>